<dbReference type="InterPro" id="IPR013320">
    <property type="entry name" value="ConA-like_dom_sf"/>
</dbReference>
<dbReference type="Gene3D" id="2.60.120.200">
    <property type="match status" value="1"/>
</dbReference>
<comment type="caution">
    <text evidence="1">The sequence shown here is derived from an EMBL/GenBank/DDBJ whole genome shotgun (WGS) entry which is preliminary data.</text>
</comment>
<dbReference type="EMBL" id="PFNL01000196">
    <property type="protein sequence ID" value="PIZ44111.1"/>
    <property type="molecule type" value="Genomic_DNA"/>
</dbReference>
<evidence type="ECO:0008006" key="3">
    <source>
        <dbReference type="Google" id="ProtNLM"/>
    </source>
</evidence>
<evidence type="ECO:0000313" key="1">
    <source>
        <dbReference type="EMBL" id="PIZ44111.1"/>
    </source>
</evidence>
<gene>
    <name evidence="1" type="ORF">COY32_07030</name>
</gene>
<sequence length="129" mass="13564">EDDVVSVGNLATSIHSVSVWVKPSSTSQSVIDLDGGTHYISVSSGTVSATGFASPTIYVDGKVLSTLPDTGWHVITVTTATGFTASNVSVGKVGANYFSGQIDDVRIYNYPLTSVQVRDVYNNGAVNFR</sequence>
<name>A0A2M7TEL7_UNCKA</name>
<dbReference type="Proteomes" id="UP000228920">
    <property type="component" value="Unassembled WGS sequence"/>
</dbReference>
<dbReference type="SUPFAM" id="SSF49899">
    <property type="entry name" value="Concanavalin A-like lectins/glucanases"/>
    <property type="match status" value="1"/>
</dbReference>
<evidence type="ECO:0000313" key="2">
    <source>
        <dbReference type="Proteomes" id="UP000228920"/>
    </source>
</evidence>
<reference evidence="2" key="1">
    <citation type="submission" date="2017-09" db="EMBL/GenBank/DDBJ databases">
        <title>Depth-based differentiation of microbial function through sediment-hosted aquifers and enrichment of novel symbionts in the deep terrestrial subsurface.</title>
        <authorList>
            <person name="Probst A.J."/>
            <person name="Ladd B."/>
            <person name="Jarett J.K."/>
            <person name="Geller-Mcgrath D.E."/>
            <person name="Sieber C.M.K."/>
            <person name="Emerson J.B."/>
            <person name="Anantharaman K."/>
            <person name="Thomas B.C."/>
            <person name="Malmstrom R."/>
            <person name="Stieglmeier M."/>
            <person name="Klingl A."/>
            <person name="Woyke T."/>
            <person name="Ryan C.M."/>
            <person name="Banfield J.F."/>
        </authorList>
    </citation>
    <scope>NUCLEOTIDE SEQUENCE [LARGE SCALE GENOMIC DNA]</scope>
</reference>
<feature type="non-terminal residue" evidence="1">
    <location>
        <position position="1"/>
    </location>
</feature>
<dbReference type="AlphaFoldDB" id="A0A2M7TEL7"/>
<accession>A0A2M7TEL7</accession>
<organism evidence="1 2">
    <name type="scientific">candidate division WWE3 bacterium CG_4_10_14_0_2_um_filter_41_14</name>
    <dbReference type="NCBI Taxonomy" id="1975072"/>
    <lineage>
        <taxon>Bacteria</taxon>
        <taxon>Katanobacteria</taxon>
    </lineage>
</organism>
<protein>
    <recommendedName>
        <fullName evidence="3">LamG-like jellyroll fold domain-containing protein</fullName>
    </recommendedName>
</protein>
<proteinExistence type="predicted"/>
<dbReference type="Pfam" id="PF13385">
    <property type="entry name" value="Laminin_G_3"/>
    <property type="match status" value="1"/>
</dbReference>